<sequence length="263" mass="30013">MYLYENSPELYAQDILSSLNLTPPVDIFKVCEAYDLKVNYENISSAEALLIVSQGKKNIIINDRKILYIPRQRFSIAHEVGHFFIPWHSRNMCTCTNIGDFSSDNLEENQADVFASELLIPTDKLLSKISGKAISMELIKELAQEFNVSLGAMTRKVISNSDEKIIALIYYSNGRKIVQAKSSSFDLNLKPGIIRGSAAKELLHNRYSNETVKRILSCDVWLQENSHDFEIVEESLYQPNFSRVFTLLRVANDADYMDAFFDM</sequence>
<evidence type="ECO:0000313" key="2">
    <source>
        <dbReference type="EMBL" id="NAS19173.1"/>
    </source>
</evidence>
<comment type="caution">
    <text evidence="2">The sequence shown here is derived from an EMBL/GenBank/DDBJ whole genome shotgun (WGS) entry which is preliminary data.</text>
</comment>
<evidence type="ECO:0000313" key="3">
    <source>
        <dbReference type="Proteomes" id="UP000474042"/>
    </source>
</evidence>
<dbReference type="InterPro" id="IPR010359">
    <property type="entry name" value="IrrE_HExxH"/>
</dbReference>
<evidence type="ECO:0000259" key="1">
    <source>
        <dbReference type="Pfam" id="PF06114"/>
    </source>
</evidence>
<organism evidence="2 3">
    <name type="scientific">Clostridium butyricum</name>
    <dbReference type="NCBI Taxonomy" id="1492"/>
    <lineage>
        <taxon>Bacteria</taxon>
        <taxon>Bacillati</taxon>
        <taxon>Bacillota</taxon>
        <taxon>Clostridia</taxon>
        <taxon>Eubacteriales</taxon>
        <taxon>Clostridiaceae</taxon>
        <taxon>Clostridium</taxon>
    </lineage>
</organism>
<dbReference type="InterPro" id="IPR052345">
    <property type="entry name" value="Rad_response_metalloprotease"/>
</dbReference>
<dbReference type="Pfam" id="PF06114">
    <property type="entry name" value="Peptidase_M78"/>
    <property type="match status" value="1"/>
</dbReference>
<accession>A0A6L9ERF9</accession>
<name>A0A6L9ERF9_CLOBU</name>
<gene>
    <name evidence="2" type="ORF">GND98_015245</name>
</gene>
<feature type="domain" description="IrrE N-terminal-like" evidence="1">
    <location>
        <begin position="31"/>
        <end position="155"/>
    </location>
</feature>
<dbReference type="EMBL" id="WOFV02000059">
    <property type="protein sequence ID" value="NAS19173.1"/>
    <property type="molecule type" value="Genomic_DNA"/>
</dbReference>
<reference evidence="2 3" key="1">
    <citation type="submission" date="2020-01" db="EMBL/GenBank/DDBJ databases">
        <title>Genome sequence of a 1,3-propanediol producer, Clostridium butyricum S3.</title>
        <authorList>
            <person name="Zhou J."/>
        </authorList>
    </citation>
    <scope>NUCLEOTIDE SEQUENCE [LARGE SCALE GENOMIC DNA]</scope>
    <source>
        <strain evidence="2 3">S3</strain>
    </source>
</reference>
<protein>
    <submittedName>
        <fullName evidence="2">ImmA/IrrE family metallo-endopeptidase</fullName>
    </submittedName>
</protein>
<dbReference type="PANTHER" id="PTHR43236:SF1">
    <property type="entry name" value="BLL7220 PROTEIN"/>
    <property type="match status" value="1"/>
</dbReference>
<proteinExistence type="predicted"/>
<dbReference type="PANTHER" id="PTHR43236">
    <property type="entry name" value="ANTITOXIN HIGA1"/>
    <property type="match status" value="1"/>
</dbReference>
<dbReference type="Gene3D" id="1.10.10.2910">
    <property type="match status" value="1"/>
</dbReference>
<dbReference type="AlphaFoldDB" id="A0A6L9ERF9"/>
<dbReference type="Proteomes" id="UP000474042">
    <property type="component" value="Unassembled WGS sequence"/>
</dbReference>